<name>A0ABW0FK55_9MICO</name>
<evidence type="ECO:0000313" key="7">
    <source>
        <dbReference type="EMBL" id="MFC5298780.1"/>
    </source>
</evidence>
<accession>A0ABW0FK55</accession>
<dbReference type="RefSeq" id="WP_343922983.1">
    <property type="nucleotide sequence ID" value="NZ_BAAAIR010000027.1"/>
</dbReference>
<gene>
    <name evidence="7" type="ORF">ACFPK8_14810</name>
</gene>
<evidence type="ECO:0000313" key="8">
    <source>
        <dbReference type="Proteomes" id="UP001595937"/>
    </source>
</evidence>
<comment type="caution">
    <text evidence="7">The sequence shown here is derived from an EMBL/GenBank/DDBJ whole genome shotgun (WGS) entry which is preliminary data.</text>
</comment>
<keyword evidence="8" id="KW-1185">Reference proteome</keyword>
<evidence type="ECO:0000256" key="1">
    <source>
        <dbReference type="ARBA" id="ARBA00005854"/>
    </source>
</evidence>
<comment type="similarity">
    <text evidence="1 4">Belongs to the D-isomer specific 2-hydroxyacid dehydrogenase family.</text>
</comment>
<evidence type="ECO:0000259" key="6">
    <source>
        <dbReference type="Pfam" id="PF02826"/>
    </source>
</evidence>
<keyword evidence="2 4" id="KW-0560">Oxidoreductase</keyword>
<protein>
    <submittedName>
        <fullName evidence="7">2-hydroxyacid dehydrogenase</fullName>
    </submittedName>
</protein>
<dbReference type="Proteomes" id="UP001595937">
    <property type="component" value="Unassembled WGS sequence"/>
</dbReference>
<keyword evidence="3" id="KW-0520">NAD</keyword>
<dbReference type="SUPFAM" id="SSF51735">
    <property type="entry name" value="NAD(P)-binding Rossmann-fold domains"/>
    <property type="match status" value="1"/>
</dbReference>
<organism evidence="7 8">
    <name type="scientific">Brachybacterium tyrofermentans</name>
    <dbReference type="NCBI Taxonomy" id="47848"/>
    <lineage>
        <taxon>Bacteria</taxon>
        <taxon>Bacillati</taxon>
        <taxon>Actinomycetota</taxon>
        <taxon>Actinomycetes</taxon>
        <taxon>Micrococcales</taxon>
        <taxon>Dermabacteraceae</taxon>
        <taxon>Brachybacterium</taxon>
    </lineage>
</organism>
<proteinExistence type="inferred from homology"/>
<dbReference type="InterPro" id="IPR050223">
    <property type="entry name" value="D-isomer_2-hydroxyacid_DH"/>
</dbReference>
<dbReference type="SUPFAM" id="SSF52283">
    <property type="entry name" value="Formate/glycerate dehydrogenase catalytic domain-like"/>
    <property type="match status" value="1"/>
</dbReference>
<dbReference type="CDD" id="cd12165">
    <property type="entry name" value="2-Hacid_dh_6"/>
    <property type="match status" value="1"/>
</dbReference>
<dbReference type="PANTHER" id="PTHR10996:SF178">
    <property type="entry name" value="2-HYDROXYACID DEHYDROGENASE YGL185C-RELATED"/>
    <property type="match status" value="1"/>
</dbReference>
<dbReference type="GeneID" id="303296575"/>
<dbReference type="InterPro" id="IPR036291">
    <property type="entry name" value="NAD(P)-bd_dom_sf"/>
</dbReference>
<dbReference type="InterPro" id="IPR006140">
    <property type="entry name" value="D-isomer_DH_NAD-bd"/>
</dbReference>
<sequence length="332" mass="35530">MTLSTLSVVVADANLLPHRTLLEQSAPAGTRFTWLDRFDESAVASALPGADVLVGAKFTQGLTDAADSLRLVHVAGAGYDGIDVEALPAGVRVANTFHHEGSIAEHIVATTIVLRRQILQQDRALRTGRWATPVYEPERAQLSSLEGATIGFVGFGHIGQRTWQGYRAFGARAQVVSRSGQVPDEVGSDLVSVAQLDGLDALLESSDIVVLCLPLDDSTRELIDADRLHRMRDDALLVNVSRGPVVAPGALYDALKENRIGGAVLDTWYTYPTDGPQARPAEQPFEALDNVIMTPHSSGVTAQTFQGRARDIAANIARLAEGAALDRVVIAR</sequence>
<reference evidence="8" key="1">
    <citation type="journal article" date="2019" name="Int. J. Syst. Evol. Microbiol.">
        <title>The Global Catalogue of Microorganisms (GCM) 10K type strain sequencing project: providing services to taxonomists for standard genome sequencing and annotation.</title>
        <authorList>
            <consortium name="The Broad Institute Genomics Platform"/>
            <consortium name="The Broad Institute Genome Sequencing Center for Infectious Disease"/>
            <person name="Wu L."/>
            <person name="Ma J."/>
        </authorList>
    </citation>
    <scope>NUCLEOTIDE SEQUENCE [LARGE SCALE GENOMIC DNA]</scope>
    <source>
        <strain evidence="8">CGMCC 1.16455</strain>
    </source>
</reference>
<feature type="domain" description="D-isomer specific 2-hydroxyacid dehydrogenase catalytic" evidence="5">
    <location>
        <begin position="33"/>
        <end position="329"/>
    </location>
</feature>
<evidence type="ECO:0000259" key="5">
    <source>
        <dbReference type="Pfam" id="PF00389"/>
    </source>
</evidence>
<dbReference type="InterPro" id="IPR006139">
    <property type="entry name" value="D-isomer_2_OHA_DH_cat_dom"/>
</dbReference>
<feature type="domain" description="D-isomer specific 2-hydroxyacid dehydrogenase NAD-binding" evidence="6">
    <location>
        <begin position="110"/>
        <end position="297"/>
    </location>
</feature>
<dbReference type="Pfam" id="PF02826">
    <property type="entry name" value="2-Hacid_dh_C"/>
    <property type="match status" value="1"/>
</dbReference>
<dbReference type="PANTHER" id="PTHR10996">
    <property type="entry name" value="2-HYDROXYACID DEHYDROGENASE-RELATED"/>
    <property type="match status" value="1"/>
</dbReference>
<evidence type="ECO:0000256" key="2">
    <source>
        <dbReference type="ARBA" id="ARBA00023002"/>
    </source>
</evidence>
<dbReference type="EMBL" id="JBHSLN010000082">
    <property type="protein sequence ID" value="MFC5298780.1"/>
    <property type="molecule type" value="Genomic_DNA"/>
</dbReference>
<evidence type="ECO:0000256" key="3">
    <source>
        <dbReference type="ARBA" id="ARBA00023027"/>
    </source>
</evidence>
<dbReference type="Pfam" id="PF00389">
    <property type="entry name" value="2-Hacid_dh"/>
    <property type="match status" value="1"/>
</dbReference>
<dbReference type="Gene3D" id="3.40.50.720">
    <property type="entry name" value="NAD(P)-binding Rossmann-like Domain"/>
    <property type="match status" value="2"/>
</dbReference>
<evidence type="ECO:0000256" key="4">
    <source>
        <dbReference type="RuleBase" id="RU003719"/>
    </source>
</evidence>